<name>A0A9C6SUN5_DROAB</name>
<dbReference type="RefSeq" id="XP_051862209.1">
    <property type="nucleotide sequence ID" value="XM_052006249.1"/>
</dbReference>
<dbReference type="GO" id="GO:0005667">
    <property type="term" value="C:transcription regulator complex"/>
    <property type="evidence" value="ECO:0007669"/>
    <property type="project" value="TreeGrafter"/>
</dbReference>
<dbReference type="InterPro" id="IPR014890">
    <property type="entry name" value="c-SKI_SMAD4-bd_dom"/>
</dbReference>
<dbReference type="Gene3D" id="3.10.390.10">
    <property type="entry name" value="SAND domain-like"/>
    <property type="match status" value="1"/>
</dbReference>
<dbReference type="InterPro" id="IPR010919">
    <property type="entry name" value="SAND-like_dom_sf"/>
</dbReference>
<keyword evidence="4" id="KW-0805">Transcription regulation</keyword>
<evidence type="ECO:0000259" key="8">
    <source>
        <dbReference type="SMART" id="SM01046"/>
    </source>
</evidence>
<dbReference type="GO" id="GO:0046332">
    <property type="term" value="F:SMAD binding"/>
    <property type="evidence" value="ECO:0007669"/>
    <property type="project" value="InterPro"/>
</dbReference>
<feature type="domain" description="c-SKI SMAD4-binding" evidence="8">
    <location>
        <begin position="140"/>
        <end position="233"/>
    </location>
</feature>
<protein>
    <submittedName>
        <fullName evidence="10">Uncharacterized protein LOC117573222</fullName>
    </submittedName>
</protein>
<dbReference type="CDD" id="cd21080">
    <property type="entry name" value="DHD_Skor"/>
    <property type="match status" value="1"/>
</dbReference>
<evidence type="ECO:0000256" key="1">
    <source>
        <dbReference type="ARBA" id="ARBA00004123"/>
    </source>
</evidence>
<evidence type="ECO:0000313" key="10">
    <source>
        <dbReference type="RefSeq" id="XP_051862209.1"/>
    </source>
</evidence>
<dbReference type="InterPro" id="IPR037000">
    <property type="entry name" value="Ski_DNA-bd_sf"/>
</dbReference>
<keyword evidence="9" id="KW-1185">Reference proteome</keyword>
<dbReference type="SMART" id="SM01046">
    <property type="entry name" value="c-SKI_SMAD_bind"/>
    <property type="match status" value="1"/>
</dbReference>
<dbReference type="AlphaFoldDB" id="A0A9C6SUN5"/>
<evidence type="ECO:0000313" key="9">
    <source>
        <dbReference type="Proteomes" id="UP000515160"/>
    </source>
</evidence>
<dbReference type="InterPro" id="IPR009061">
    <property type="entry name" value="DNA-bd_dom_put_sf"/>
</dbReference>
<dbReference type="Gene3D" id="3.10.260.20">
    <property type="entry name" value="Ski"/>
    <property type="match status" value="1"/>
</dbReference>
<dbReference type="FunFam" id="3.10.260.20:FF:000003">
    <property type="entry name" value="SKI family transcriptional corepressor 1 homolog-B-like"/>
    <property type="match status" value="1"/>
</dbReference>
<dbReference type="SUPFAM" id="SSF63763">
    <property type="entry name" value="SAND domain-like"/>
    <property type="match status" value="1"/>
</dbReference>
<evidence type="ECO:0000256" key="4">
    <source>
        <dbReference type="ARBA" id="ARBA00023015"/>
    </source>
</evidence>
<dbReference type="GO" id="GO:0005737">
    <property type="term" value="C:cytoplasm"/>
    <property type="evidence" value="ECO:0007669"/>
    <property type="project" value="TreeGrafter"/>
</dbReference>
<dbReference type="SUPFAM" id="SSF46955">
    <property type="entry name" value="Putative DNA-binding domain"/>
    <property type="match status" value="1"/>
</dbReference>
<dbReference type="GO" id="GO:0000122">
    <property type="term" value="P:negative regulation of transcription by RNA polymerase II"/>
    <property type="evidence" value="ECO:0007669"/>
    <property type="project" value="TreeGrafter"/>
</dbReference>
<dbReference type="GO" id="GO:0005634">
    <property type="term" value="C:nucleus"/>
    <property type="evidence" value="ECO:0007669"/>
    <property type="project" value="UniProtKB-SubCell"/>
</dbReference>
<reference evidence="10" key="1">
    <citation type="submission" date="2025-08" db="UniProtKB">
        <authorList>
            <consortium name="RefSeq"/>
        </authorList>
    </citation>
    <scope>IDENTIFICATION</scope>
    <source>
        <strain evidence="10">15112-1751.03</strain>
        <tissue evidence="10">Whole Adult</tissue>
    </source>
</reference>
<dbReference type="OrthoDB" id="3938623at2759"/>
<dbReference type="GO" id="GO:0000981">
    <property type="term" value="F:DNA-binding transcription factor activity, RNA polymerase II-specific"/>
    <property type="evidence" value="ECO:0007669"/>
    <property type="project" value="TreeGrafter"/>
</dbReference>
<feature type="region of interest" description="Disordered" evidence="7">
    <location>
        <begin position="1"/>
        <end position="24"/>
    </location>
</feature>
<dbReference type="CTD" id="43835"/>
<dbReference type="InterPro" id="IPR003380">
    <property type="entry name" value="SKI/SNO/DAC"/>
</dbReference>
<evidence type="ECO:0000256" key="2">
    <source>
        <dbReference type="ARBA" id="ARBA00009513"/>
    </source>
</evidence>
<comment type="subcellular location">
    <subcellularLocation>
        <location evidence="1">Nucleus</location>
    </subcellularLocation>
</comment>
<dbReference type="InterPro" id="IPR023216">
    <property type="entry name" value="Tscrpt_reg_SKI_SnoN"/>
</dbReference>
<comment type="similarity">
    <text evidence="2">Belongs to the SKI family.</text>
</comment>
<dbReference type="GO" id="GO:0000978">
    <property type="term" value="F:RNA polymerase II cis-regulatory region sequence-specific DNA binding"/>
    <property type="evidence" value="ECO:0007669"/>
    <property type="project" value="TreeGrafter"/>
</dbReference>
<dbReference type="FunFam" id="3.10.390.10:FF:000001">
    <property type="entry name" value="SKI family transcriptional corepressor 1"/>
    <property type="match status" value="1"/>
</dbReference>
<dbReference type="Pfam" id="PF08782">
    <property type="entry name" value="c-SKI_SMAD_bind"/>
    <property type="match status" value="1"/>
</dbReference>
<evidence type="ECO:0000256" key="5">
    <source>
        <dbReference type="ARBA" id="ARBA00023163"/>
    </source>
</evidence>
<accession>A0A9C6SUN5</accession>
<sequence length="756" mass="83979">MAFPEPIGRSPRSPRSPTHLNGMENNPIAVNQKLNNVSSVLLYGIPIVSLYIEGQERLCLAQISNTLLKQFSYNEIHNRRVALGITCVQCTPVQLEILRRAGAMPVSSRRCGMITRREAERLCKSFLGDNTPPRLPDDFAFNVQHKCAWGCRGSFLPSRYNSSRAKCIKCTFCGMFFSPNKFIFHSHRLTSNDRYIQPDAANFNSWRRHMTLCGHGQDEKIVHAWEDVKAMFNGGTRKRLVGCSNSSRNSPNSQEGSALKLRASAATTRLEATTECEMDAKREEIEYAKKSIDHQYNYNTVAAAAAAAVVGVTATVATTVGVPFNLHHRSLRNEHDLSIMPLSRNFVVDYTMWQQHQQQHHGKRNESCPMPWIRPEINFVAPLNATIVKNESQHATHCNNAIDKNVNNNSTEYLDFNVPSILNSSAFKPVVASTAIVSASLYATRSNDSNSTIYKGSAQSPKTSTVFSHNISTTVANGREFHKPISSAFSPILDSINMCTEIDRQDSNNTISTASNDLNNQCLSPTYDRNMTSNAADNEDDEVVDIETTEDENQIVSVSLKDDGAFNVVCSSHSLDYVSSSLSADHSPSGSPTVDIDVDGSTTDPEDQIEFKSNTIHSQDINTSLSRSNIKMNYHHNHENDKIIVNDVEEIRPSYIKYSNEDTKGVNGMSKTLSRKKCVNPQKKNGKLLSKLDADTIFGNQSSLHIPFPVLFKSHLNCIRQRHQFHGQSSPNTPGLLYCCDTTGNANDSNSDILNA</sequence>
<dbReference type="GeneID" id="117573222"/>
<evidence type="ECO:0000256" key="7">
    <source>
        <dbReference type="SAM" id="MobiDB-lite"/>
    </source>
</evidence>
<dbReference type="Pfam" id="PF02437">
    <property type="entry name" value="Ski_Sno_DHD"/>
    <property type="match status" value="1"/>
</dbReference>
<evidence type="ECO:0000256" key="6">
    <source>
        <dbReference type="ARBA" id="ARBA00023242"/>
    </source>
</evidence>
<dbReference type="PANTHER" id="PTHR10005:SF26">
    <property type="entry name" value="CORL"/>
    <property type="match status" value="1"/>
</dbReference>
<keyword evidence="6" id="KW-0539">Nucleus</keyword>
<gene>
    <name evidence="10" type="primary">LOC117573222</name>
</gene>
<organism evidence="9 10">
    <name type="scientific">Drosophila albomicans</name>
    <name type="common">Fruit fly</name>
    <dbReference type="NCBI Taxonomy" id="7291"/>
    <lineage>
        <taxon>Eukaryota</taxon>
        <taxon>Metazoa</taxon>
        <taxon>Ecdysozoa</taxon>
        <taxon>Arthropoda</taxon>
        <taxon>Hexapoda</taxon>
        <taxon>Insecta</taxon>
        <taxon>Pterygota</taxon>
        <taxon>Neoptera</taxon>
        <taxon>Endopterygota</taxon>
        <taxon>Diptera</taxon>
        <taxon>Brachycera</taxon>
        <taxon>Muscomorpha</taxon>
        <taxon>Ephydroidea</taxon>
        <taxon>Drosophilidae</taxon>
        <taxon>Drosophila</taxon>
    </lineage>
</organism>
<proteinExistence type="inferred from homology"/>
<keyword evidence="5" id="KW-0804">Transcription</keyword>
<dbReference type="Proteomes" id="UP000515160">
    <property type="component" value="Chromosome 4"/>
</dbReference>
<dbReference type="GO" id="GO:0030514">
    <property type="term" value="P:negative regulation of BMP signaling pathway"/>
    <property type="evidence" value="ECO:0007669"/>
    <property type="project" value="TreeGrafter"/>
</dbReference>
<evidence type="ECO:0000256" key="3">
    <source>
        <dbReference type="ARBA" id="ARBA00022491"/>
    </source>
</evidence>
<dbReference type="PANTHER" id="PTHR10005">
    <property type="entry name" value="SKI ONCOGENE-RELATED"/>
    <property type="match status" value="1"/>
</dbReference>
<keyword evidence="3" id="KW-0678">Repressor</keyword>